<evidence type="ECO:0000256" key="3">
    <source>
        <dbReference type="ARBA" id="ARBA00006171"/>
    </source>
</evidence>
<gene>
    <name evidence="5" type="ORF">NHP190003_05480</name>
</gene>
<dbReference type="RefSeq" id="WP_221280416.1">
    <property type="nucleotide sequence ID" value="NZ_AP024814.1"/>
</dbReference>
<evidence type="ECO:0000313" key="5">
    <source>
        <dbReference type="EMBL" id="BCZ17266.1"/>
    </source>
</evidence>
<dbReference type="SFLD" id="SFLDS00003">
    <property type="entry name" value="Haloacid_Dehalogenase"/>
    <property type="match status" value="1"/>
</dbReference>
<dbReference type="InterPro" id="IPR036412">
    <property type="entry name" value="HAD-like_sf"/>
</dbReference>
<evidence type="ECO:0000256" key="4">
    <source>
        <dbReference type="ARBA" id="ARBA00013078"/>
    </source>
</evidence>
<evidence type="ECO:0000256" key="1">
    <source>
        <dbReference type="ARBA" id="ARBA00000830"/>
    </source>
</evidence>
<dbReference type="Gene3D" id="1.10.150.240">
    <property type="entry name" value="Putative phosphatase, domain 2"/>
    <property type="match status" value="1"/>
</dbReference>
<dbReference type="Pfam" id="PF00702">
    <property type="entry name" value="Hydrolase"/>
    <property type="match status" value="1"/>
</dbReference>
<organism evidence="5 6">
    <name type="scientific">Helicobacter gastrocanis</name>
    <dbReference type="NCBI Taxonomy" id="2849641"/>
    <lineage>
        <taxon>Bacteria</taxon>
        <taxon>Pseudomonadati</taxon>
        <taxon>Campylobacterota</taxon>
        <taxon>Epsilonproteobacteria</taxon>
        <taxon>Campylobacterales</taxon>
        <taxon>Helicobacteraceae</taxon>
        <taxon>Helicobacter</taxon>
    </lineage>
</organism>
<proteinExistence type="inferred from homology"/>
<keyword evidence="6" id="KW-1185">Reference proteome</keyword>
<comment type="similarity">
    <text evidence="3">Belongs to the HAD-like hydrolase superfamily. CbbY/CbbZ/Gph/YieH family.</text>
</comment>
<dbReference type="Proteomes" id="UP000826775">
    <property type="component" value="Chromosome"/>
</dbReference>
<protein>
    <recommendedName>
        <fullName evidence="4">phosphoglycolate phosphatase</fullName>
        <ecNumber evidence="4">3.1.3.18</ecNumber>
    </recommendedName>
</protein>
<comment type="pathway">
    <text evidence="2">Organic acid metabolism; glycolate biosynthesis; glycolate from 2-phosphoglycolate: step 1/1.</text>
</comment>
<dbReference type="PANTHER" id="PTHR43434">
    <property type="entry name" value="PHOSPHOGLYCOLATE PHOSPHATASE"/>
    <property type="match status" value="1"/>
</dbReference>
<dbReference type="PANTHER" id="PTHR43434:SF1">
    <property type="entry name" value="PHOSPHOGLYCOLATE PHOSPHATASE"/>
    <property type="match status" value="1"/>
</dbReference>
<dbReference type="SFLD" id="SFLDG01129">
    <property type="entry name" value="C1.5:_HAD__Beta-PGM__Phosphata"/>
    <property type="match status" value="1"/>
</dbReference>
<dbReference type="SUPFAM" id="SSF56784">
    <property type="entry name" value="HAD-like"/>
    <property type="match status" value="1"/>
</dbReference>
<name>A0ABM7S9P5_9HELI</name>
<dbReference type="CDD" id="cd01427">
    <property type="entry name" value="HAD_like"/>
    <property type="match status" value="1"/>
</dbReference>
<dbReference type="EC" id="3.1.3.18" evidence="4"/>
<accession>A0ABM7S9P5</accession>
<dbReference type="InterPro" id="IPR050155">
    <property type="entry name" value="HAD-like_hydrolase_sf"/>
</dbReference>
<dbReference type="EMBL" id="AP024814">
    <property type="protein sequence ID" value="BCZ17266.1"/>
    <property type="molecule type" value="Genomic_DNA"/>
</dbReference>
<evidence type="ECO:0000313" key="6">
    <source>
        <dbReference type="Proteomes" id="UP000826775"/>
    </source>
</evidence>
<dbReference type="Gene3D" id="3.40.50.1000">
    <property type="entry name" value="HAD superfamily/HAD-like"/>
    <property type="match status" value="1"/>
</dbReference>
<dbReference type="InterPro" id="IPR023214">
    <property type="entry name" value="HAD_sf"/>
</dbReference>
<sequence length="223" mass="25378">MALRVVVWDFDGVVFNSMHLKGEGFKALFRRHTKADETILKAFEDYHYANGGVSRFDKIAHFYTQILKKTIDVDKINALVEEFGQIISKDLFSREHLNAEVLDFIKANDEAYIFHIASAALHSELQVLCEFLGIVPYFKSIEGTPPAKVKILSNLCAKYGYEPSQMVLIGDSKSDYESARANKIAFLGYNNPALKELWPNAYIHTFKGLDLEKLTQRACLDQF</sequence>
<comment type="catalytic activity">
    <reaction evidence="1">
        <text>2-phosphoglycolate + H2O = glycolate + phosphate</text>
        <dbReference type="Rhea" id="RHEA:14369"/>
        <dbReference type="ChEBI" id="CHEBI:15377"/>
        <dbReference type="ChEBI" id="CHEBI:29805"/>
        <dbReference type="ChEBI" id="CHEBI:43474"/>
        <dbReference type="ChEBI" id="CHEBI:58033"/>
        <dbReference type="EC" id="3.1.3.18"/>
    </reaction>
</comment>
<dbReference type="InterPro" id="IPR023198">
    <property type="entry name" value="PGP-like_dom2"/>
</dbReference>
<evidence type="ECO:0000256" key="2">
    <source>
        <dbReference type="ARBA" id="ARBA00004818"/>
    </source>
</evidence>
<reference evidence="5 6" key="1">
    <citation type="submission" date="2021-07" db="EMBL/GenBank/DDBJ databases">
        <title>Novel Helicobacter sp. Isolated from a dog.</title>
        <authorList>
            <person name="Rimbara E."/>
            <person name="Suzuki M."/>
        </authorList>
    </citation>
    <scope>NUCLEOTIDE SEQUENCE [LARGE SCALE GENOMIC DNA]</scope>
    <source>
        <strain evidence="6">NHP19-003</strain>
    </source>
</reference>